<evidence type="ECO:0000313" key="1">
    <source>
        <dbReference type="EMBL" id="OHV20159.1"/>
    </source>
</evidence>
<dbReference type="Proteomes" id="UP000179769">
    <property type="component" value="Unassembled WGS sequence"/>
</dbReference>
<dbReference type="InterPro" id="IPR029044">
    <property type="entry name" value="Nucleotide-diphossugar_trans"/>
</dbReference>
<keyword evidence="2" id="KW-1185">Reference proteome</keyword>
<dbReference type="EMBL" id="MAXA01000270">
    <property type="protein sequence ID" value="OHV20159.1"/>
    <property type="molecule type" value="Genomic_DNA"/>
</dbReference>
<evidence type="ECO:0000313" key="2">
    <source>
        <dbReference type="Proteomes" id="UP000179769"/>
    </source>
</evidence>
<sequence length="239" mass="26935">MSIAVLVMTDGRDEHLDRAVQSASWHLGGPITEWFMHDDSGDDDHRAQLAKRYPQFVQLGIGPRRGFGGAINWAWSVLSINRALDFAFYIEDDFVFHVEDDFIFHQPVDLGAMADVLTSRPHLAQLALRRQPWNDAERAAGGIVEQHPDDYVEQTDEDGNAWLEHRRFFTTNPCLYPRELCSAGWPAGPDSEGRFGLRLLERGLPWGVSGADVRMGFWGARDSGEWVEHIGVQRAGTGY</sequence>
<comment type="caution">
    <text evidence="1">The sequence shown here is derived from an EMBL/GenBank/DDBJ whole genome shotgun (WGS) entry which is preliminary data.</text>
</comment>
<organism evidence="1 2">
    <name type="scientific">Parafrankia soli</name>
    <dbReference type="NCBI Taxonomy" id="2599596"/>
    <lineage>
        <taxon>Bacteria</taxon>
        <taxon>Bacillati</taxon>
        <taxon>Actinomycetota</taxon>
        <taxon>Actinomycetes</taxon>
        <taxon>Frankiales</taxon>
        <taxon>Frankiaceae</taxon>
        <taxon>Parafrankia</taxon>
    </lineage>
</organism>
<proteinExistence type="predicted"/>
<gene>
    <name evidence="1" type="ORF">BBK14_28370</name>
</gene>
<dbReference type="SUPFAM" id="SSF53448">
    <property type="entry name" value="Nucleotide-diphospho-sugar transferases"/>
    <property type="match status" value="1"/>
</dbReference>
<accession>A0A1S1PG88</accession>
<dbReference type="OrthoDB" id="3525344at2"/>
<dbReference type="AlphaFoldDB" id="A0A1S1PG88"/>
<name>A0A1S1PG88_9ACTN</name>
<protein>
    <recommendedName>
        <fullName evidence="3">Glycosyltransferase</fullName>
    </recommendedName>
</protein>
<reference evidence="2" key="1">
    <citation type="submission" date="2016-07" db="EMBL/GenBank/DDBJ databases">
        <title>Frankia sp. NRRL B-16219 Genome sequencing.</title>
        <authorList>
            <person name="Ghodhbane-Gtari F."/>
            <person name="Swanson E."/>
            <person name="Gueddou A."/>
            <person name="Louati M."/>
            <person name="Nouioui I."/>
            <person name="Hezbri K."/>
            <person name="Abebe-Akele F."/>
            <person name="Simpson S."/>
            <person name="Morris K."/>
            <person name="Thomas K."/>
            <person name="Gtari M."/>
            <person name="Tisa L.S."/>
        </authorList>
    </citation>
    <scope>NUCLEOTIDE SEQUENCE [LARGE SCALE GENOMIC DNA]</scope>
    <source>
        <strain evidence="2">NRRL B-16219</strain>
    </source>
</reference>
<dbReference type="RefSeq" id="WP_071066944.1">
    <property type="nucleotide sequence ID" value="NZ_JBFLUH010000264.1"/>
</dbReference>
<evidence type="ECO:0008006" key="3">
    <source>
        <dbReference type="Google" id="ProtNLM"/>
    </source>
</evidence>